<evidence type="ECO:0000313" key="2">
    <source>
        <dbReference type="EMBL" id="KAJ5592428.1"/>
    </source>
</evidence>
<feature type="compositionally biased region" description="Low complexity" evidence="1">
    <location>
        <begin position="426"/>
        <end position="438"/>
    </location>
</feature>
<dbReference type="Proteomes" id="UP001213799">
    <property type="component" value="Unassembled WGS sequence"/>
</dbReference>
<organism evidence="2 3">
    <name type="scientific">Penicillium hordei</name>
    <dbReference type="NCBI Taxonomy" id="40994"/>
    <lineage>
        <taxon>Eukaryota</taxon>
        <taxon>Fungi</taxon>
        <taxon>Dikarya</taxon>
        <taxon>Ascomycota</taxon>
        <taxon>Pezizomycotina</taxon>
        <taxon>Eurotiomycetes</taxon>
        <taxon>Eurotiomycetidae</taxon>
        <taxon>Eurotiales</taxon>
        <taxon>Aspergillaceae</taxon>
        <taxon>Penicillium</taxon>
    </lineage>
</organism>
<dbReference type="GO" id="GO:0005886">
    <property type="term" value="C:plasma membrane"/>
    <property type="evidence" value="ECO:0007669"/>
    <property type="project" value="TreeGrafter"/>
</dbReference>
<dbReference type="GO" id="GO:0001786">
    <property type="term" value="F:phosphatidylserine binding"/>
    <property type="evidence" value="ECO:0007669"/>
    <property type="project" value="TreeGrafter"/>
</dbReference>
<accession>A0AAD6DSI8</accession>
<dbReference type="AlphaFoldDB" id="A0AAD6DSI8"/>
<feature type="region of interest" description="Disordered" evidence="1">
    <location>
        <begin position="1"/>
        <end position="231"/>
    </location>
</feature>
<gene>
    <name evidence="2" type="ORF">N7537_009332</name>
</gene>
<evidence type="ECO:0008006" key="4">
    <source>
        <dbReference type="Google" id="ProtNLM"/>
    </source>
</evidence>
<feature type="compositionally biased region" description="Basic and acidic residues" evidence="1">
    <location>
        <begin position="93"/>
        <end position="130"/>
    </location>
</feature>
<dbReference type="PANTHER" id="PTHR10502:SF107">
    <property type="entry name" value="ANNEXIN ANXC4 (AFU_ORTHOLOGUE AFUA_3G07020)"/>
    <property type="match status" value="1"/>
</dbReference>
<feature type="compositionally biased region" description="Basic and acidic residues" evidence="1">
    <location>
        <begin position="144"/>
        <end position="158"/>
    </location>
</feature>
<evidence type="ECO:0000313" key="3">
    <source>
        <dbReference type="Proteomes" id="UP001213799"/>
    </source>
</evidence>
<dbReference type="GO" id="GO:0005544">
    <property type="term" value="F:calcium-dependent phospholipid binding"/>
    <property type="evidence" value="ECO:0007669"/>
    <property type="project" value="InterPro"/>
</dbReference>
<feature type="compositionally biased region" description="Low complexity" evidence="1">
    <location>
        <begin position="341"/>
        <end position="359"/>
    </location>
</feature>
<dbReference type="EMBL" id="JAQJAE010000005">
    <property type="protein sequence ID" value="KAJ5592428.1"/>
    <property type="molecule type" value="Genomic_DNA"/>
</dbReference>
<dbReference type="Gene3D" id="1.10.220.10">
    <property type="entry name" value="Annexin"/>
    <property type="match status" value="2"/>
</dbReference>
<feature type="compositionally biased region" description="Basic and acidic residues" evidence="1">
    <location>
        <begin position="63"/>
        <end position="83"/>
    </location>
</feature>
<comment type="caution">
    <text evidence="2">The sequence shown here is derived from an EMBL/GenBank/DDBJ whole genome shotgun (WGS) entry which is preliminary data.</text>
</comment>
<dbReference type="RefSeq" id="XP_056749054.1">
    <property type="nucleotide sequence ID" value="XM_056900386.1"/>
</dbReference>
<dbReference type="GO" id="GO:0005509">
    <property type="term" value="F:calcium ion binding"/>
    <property type="evidence" value="ECO:0007669"/>
    <property type="project" value="InterPro"/>
</dbReference>
<feature type="compositionally biased region" description="Basic and acidic residues" evidence="1">
    <location>
        <begin position="472"/>
        <end position="494"/>
    </location>
</feature>
<dbReference type="GO" id="GO:0005737">
    <property type="term" value="C:cytoplasm"/>
    <property type="evidence" value="ECO:0007669"/>
    <property type="project" value="TreeGrafter"/>
</dbReference>
<dbReference type="GO" id="GO:0005634">
    <property type="term" value="C:nucleus"/>
    <property type="evidence" value="ECO:0007669"/>
    <property type="project" value="TreeGrafter"/>
</dbReference>
<feature type="compositionally biased region" description="Low complexity" evidence="1">
    <location>
        <begin position="378"/>
        <end position="411"/>
    </location>
</feature>
<reference evidence="2" key="1">
    <citation type="journal article" date="2023" name="IMA Fungus">
        <title>Comparative genomic study of the Penicillium genus elucidates a diverse pangenome and 15 lateral gene transfer events.</title>
        <authorList>
            <person name="Petersen C."/>
            <person name="Sorensen T."/>
            <person name="Nielsen M.R."/>
            <person name="Sondergaard T.E."/>
            <person name="Sorensen J.L."/>
            <person name="Fitzpatrick D.A."/>
            <person name="Frisvad J.C."/>
            <person name="Nielsen K.L."/>
        </authorList>
    </citation>
    <scope>NUCLEOTIDE SEQUENCE</scope>
    <source>
        <strain evidence="2">IBT 12815</strain>
    </source>
</reference>
<dbReference type="InterPro" id="IPR037104">
    <property type="entry name" value="Annexin_sf"/>
</dbReference>
<feature type="compositionally biased region" description="Basic and acidic residues" evidence="1">
    <location>
        <begin position="17"/>
        <end position="30"/>
    </location>
</feature>
<name>A0AAD6DSI8_9EURO</name>
<proteinExistence type="predicted"/>
<protein>
    <recommendedName>
        <fullName evidence="4">Annexin ANXC4</fullName>
    </recommendedName>
</protein>
<sequence length="809" mass="90270">MSLQVNDPRSRTRSKSPGRERSRSRSRDSRVPSPSPSPSHRSRSPAVAAPRSKGYNPDEEAEIERQYKLISERRREPNNDEPRPVVSRAPRTPRYDVDRSDSDSESRRRGAESSRRRRDDRYEHSDEERGSAAASSRSHRRRPSSPDRGSRVNQHDSDDSADDLAYGDAPGSHPSYARPNRYSYAQPTQFVPAAPRQPGYPAGSVDWASVPECERPGYVPPSSQPAGPASMPGAFPVASTYPASSGAVPAPVNPALQYTGLPGQQAPYAAPNVSYAPSHYRTASASDTNYPPPAAGYANPGVYQYAQVDPNVKYSSKTVPVSGSGPKPIFPASTHDQFSRPIPQTQGQYQPQSQQQPDQYRYKHEPQKQEPQVVEITPGGSRSSARPHSHSVSSSNTLAVSGASASHSAHPPASPLLEPYHGTYQSISPMPSPIVIPSIRDDDISDLEPLDGGNSASDSSRRGKHTRSHSSVSEKESRTRSSKDKKDKERDDKRRIRQPGHGRHDSSSSILSTDPRVLVSPTTGRKRVSFYDAGPDAAAMQSALNHTRNIDSKPIIQILPRLTSDEILLLRQEYKTRVRMQGKGINLAKHLRLKLGSSSFGKVCYATALGRWESEAYWANCYYQAGTSRRELLIESLMGRSNAAIREIKNSFRDTRYDNSLERCMRSELRADKFRVAILLALEGQRQDEREPLDKRLVRDDVQDLHRAIVREGGETLAHILNGAINRPMRDALLLHQALRESRTGRERSELLISRLVRLHWEPRHLDLVKNEYRRRYHERLEEAIAEEILSLNGGQDWGEFCIELARNA</sequence>
<feature type="region of interest" description="Disordered" evidence="1">
    <location>
        <begin position="315"/>
        <end position="518"/>
    </location>
</feature>
<dbReference type="GeneID" id="81590628"/>
<dbReference type="SUPFAM" id="SSF47874">
    <property type="entry name" value="Annexin"/>
    <property type="match status" value="1"/>
</dbReference>
<dbReference type="PANTHER" id="PTHR10502">
    <property type="entry name" value="ANNEXIN"/>
    <property type="match status" value="1"/>
</dbReference>
<keyword evidence="3" id="KW-1185">Reference proteome</keyword>
<reference evidence="2" key="2">
    <citation type="submission" date="2023-01" db="EMBL/GenBank/DDBJ databases">
        <authorList>
            <person name="Petersen C."/>
        </authorList>
    </citation>
    <scope>NUCLEOTIDE SEQUENCE</scope>
    <source>
        <strain evidence="2">IBT 12815</strain>
    </source>
</reference>
<dbReference type="GO" id="GO:0012506">
    <property type="term" value="C:vesicle membrane"/>
    <property type="evidence" value="ECO:0007669"/>
    <property type="project" value="TreeGrafter"/>
</dbReference>
<evidence type="ECO:0000256" key="1">
    <source>
        <dbReference type="SAM" id="MobiDB-lite"/>
    </source>
</evidence>